<dbReference type="EMBL" id="JMCB01000006">
    <property type="protein sequence ID" value="KFE68077.1"/>
    <property type="molecule type" value="Genomic_DNA"/>
</dbReference>
<dbReference type="PATRIC" id="fig|394096.3.peg.3355"/>
<keyword evidence="1" id="KW-0472">Membrane</keyword>
<keyword evidence="1" id="KW-1133">Transmembrane helix</keyword>
<feature type="transmembrane region" description="Helical" evidence="1">
    <location>
        <begin position="65"/>
        <end position="84"/>
    </location>
</feature>
<reference evidence="2 3" key="1">
    <citation type="submission" date="2014-04" db="EMBL/GenBank/DDBJ databases">
        <title>Genome assembly of Hyalangium minutum DSM 14724.</title>
        <authorList>
            <person name="Sharma G."/>
            <person name="Subramanian S."/>
        </authorList>
    </citation>
    <scope>NUCLEOTIDE SEQUENCE [LARGE SCALE GENOMIC DNA]</scope>
    <source>
        <strain evidence="2 3">DSM 14724</strain>
    </source>
</reference>
<sequence>MDNLTHGLLGLAVGALRRPDAAGGPLSATDKAVLLGCALAAELPDLDNLLPSENSVVHALQAHRGLSHALVFTPVVALAATAVAKAVFRTARVGPVFLFSLISVCLAHLLADLWTGWGTRVLLPFSDRRWTLDWTMVVDPWVTLPLLVGAVWAWRRRTVWRRALLVGAALSVAYLGLRVALQNVLSGRVREALPAAERVQVFPAWLSLTTWRYVALLPDEYVVGTASLGRAPIEERRWPRPVPDALPESVRNIPTVREALAWARFPLVSQVPRPDGASEIRIGDLRYHLNGEPTLQFILELNPEGALRAARLERGGSAAELLRRWRGQDR</sequence>
<evidence type="ECO:0000313" key="3">
    <source>
        <dbReference type="Proteomes" id="UP000028725"/>
    </source>
</evidence>
<evidence type="ECO:0000313" key="2">
    <source>
        <dbReference type="EMBL" id="KFE68077.1"/>
    </source>
</evidence>
<feature type="transmembrane region" description="Helical" evidence="1">
    <location>
        <begin position="163"/>
        <end position="181"/>
    </location>
</feature>
<dbReference type="Proteomes" id="UP000028725">
    <property type="component" value="Unassembled WGS sequence"/>
</dbReference>
<evidence type="ECO:0000256" key="1">
    <source>
        <dbReference type="SAM" id="Phobius"/>
    </source>
</evidence>
<dbReference type="AlphaFoldDB" id="A0A085WK64"/>
<keyword evidence="2" id="KW-0378">Hydrolase</keyword>
<dbReference type="InterPro" id="IPR007404">
    <property type="entry name" value="YdjM-like"/>
</dbReference>
<keyword evidence="1" id="KW-0812">Transmembrane</keyword>
<accession>A0A085WK64</accession>
<protein>
    <submittedName>
        <fullName evidence="2">Membrane-bound metal-dependent hydrolase</fullName>
    </submittedName>
</protein>
<dbReference type="Pfam" id="PF04307">
    <property type="entry name" value="YdjM"/>
    <property type="match status" value="1"/>
</dbReference>
<name>A0A085WK64_9BACT</name>
<dbReference type="STRING" id="394096.DB31_7314"/>
<keyword evidence="3" id="KW-1185">Reference proteome</keyword>
<proteinExistence type="predicted"/>
<feature type="transmembrane region" description="Helical" evidence="1">
    <location>
        <begin position="134"/>
        <end position="154"/>
    </location>
</feature>
<organism evidence="2 3">
    <name type="scientific">Hyalangium minutum</name>
    <dbReference type="NCBI Taxonomy" id="394096"/>
    <lineage>
        <taxon>Bacteria</taxon>
        <taxon>Pseudomonadati</taxon>
        <taxon>Myxococcota</taxon>
        <taxon>Myxococcia</taxon>
        <taxon>Myxococcales</taxon>
        <taxon>Cystobacterineae</taxon>
        <taxon>Archangiaceae</taxon>
        <taxon>Hyalangium</taxon>
    </lineage>
</organism>
<dbReference type="InterPro" id="IPR053170">
    <property type="entry name" value="Transcription_regulator"/>
</dbReference>
<dbReference type="PANTHER" id="PTHR40031">
    <property type="entry name" value="HYPOTHETICAL MEMBRANE SPANNING PROTEIN"/>
    <property type="match status" value="1"/>
</dbReference>
<dbReference type="OrthoDB" id="9781927at2"/>
<gene>
    <name evidence="2" type="ORF">DB31_7314</name>
</gene>
<dbReference type="PANTHER" id="PTHR40031:SF1">
    <property type="entry name" value="MEMBRANE-BOUND METAL-DEPENDENT HYDROLASE"/>
    <property type="match status" value="1"/>
</dbReference>
<dbReference type="RefSeq" id="WP_044188542.1">
    <property type="nucleotide sequence ID" value="NZ_JMCB01000006.1"/>
</dbReference>
<feature type="transmembrane region" description="Helical" evidence="1">
    <location>
        <begin position="96"/>
        <end position="114"/>
    </location>
</feature>
<comment type="caution">
    <text evidence="2">The sequence shown here is derived from an EMBL/GenBank/DDBJ whole genome shotgun (WGS) entry which is preliminary data.</text>
</comment>
<dbReference type="GO" id="GO:0016787">
    <property type="term" value="F:hydrolase activity"/>
    <property type="evidence" value="ECO:0007669"/>
    <property type="project" value="UniProtKB-KW"/>
</dbReference>